<keyword evidence="5 8" id="KW-0812">Transmembrane</keyword>
<comment type="subcellular location">
    <subcellularLocation>
        <location evidence="1">Membrane</location>
        <topology evidence="1">Multi-pass membrane protein</topology>
    </subcellularLocation>
</comment>
<evidence type="ECO:0000256" key="8">
    <source>
        <dbReference type="SAM" id="Phobius"/>
    </source>
</evidence>
<sequence>MSKKLVKTGVWAAIITLIFFLGPITGPVAMFGPVEAAKMAFPTFSEVRYIEAGEVINRFDAIAILFWTVGLMIRISLFYYGLALGTAQVFRLTTYHPLVIPFA</sequence>
<evidence type="ECO:0000256" key="1">
    <source>
        <dbReference type="ARBA" id="ARBA00004141"/>
    </source>
</evidence>
<dbReference type="RefSeq" id="WP_177176401.1">
    <property type="nucleotide sequence ID" value="NZ_FOES01000057.1"/>
</dbReference>
<organism evidence="9 10">
    <name type="scientific">Piscibacillus halophilus</name>
    <dbReference type="NCBI Taxonomy" id="571933"/>
    <lineage>
        <taxon>Bacteria</taxon>
        <taxon>Bacillati</taxon>
        <taxon>Bacillota</taxon>
        <taxon>Bacilli</taxon>
        <taxon>Bacillales</taxon>
        <taxon>Bacillaceae</taxon>
        <taxon>Piscibacillus</taxon>
    </lineage>
</organism>
<dbReference type="STRING" id="571933.SAMN05216362_1579"/>
<dbReference type="GO" id="GO:0016020">
    <property type="term" value="C:membrane"/>
    <property type="evidence" value="ECO:0007669"/>
    <property type="project" value="UniProtKB-SubCell"/>
</dbReference>
<evidence type="ECO:0000256" key="2">
    <source>
        <dbReference type="ARBA" id="ARBA00007998"/>
    </source>
</evidence>
<keyword evidence="10" id="KW-1185">Reference proteome</keyword>
<accession>A0A1H9M6R5</accession>
<dbReference type="EMBL" id="FOES01000057">
    <property type="protein sequence ID" value="SER19261.1"/>
    <property type="molecule type" value="Genomic_DNA"/>
</dbReference>
<evidence type="ECO:0000256" key="4">
    <source>
        <dbReference type="ARBA" id="ARBA00022544"/>
    </source>
</evidence>
<evidence type="ECO:0000256" key="7">
    <source>
        <dbReference type="ARBA" id="ARBA00023136"/>
    </source>
</evidence>
<evidence type="ECO:0000256" key="6">
    <source>
        <dbReference type="ARBA" id="ARBA00022989"/>
    </source>
</evidence>
<dbReference type="Pfam" id="PF03845">
    <property type="entry name" value="Spore_permease"/>
    <property type="match status" value="1"/>
</dbReference>
<dbReference type="InterPro" id="IPR004761">
    <property type="entry name" value="Spore_GerAB"/>
</dbReference>
<dbReference type="Proteomes" id="UP000199427">
    <property type="component" value="Unassembled WGS sequence"/>
</dbReference>
<keyword evidence="3" id="KW-0813">Transport</keyword>
<proteinExistence type="inferred from homology"/>
<evidence type="ECO:0000256" key="5">
    <source>
        <dbReference type="ARBA" id="ARBA00022692"/>
    </source>
</evidence>
<protein>
    <submittedName>
        <fullName evidence="9">Spore germination protein KB</fullName>
    </submittedName>
</protein>
<name>A0A1H9M6R5_9BACI</name>
<dbReference type="AlphaFoldDB" id="A0A1H9M6R5"/>
<keyword evidence="7 8" id="KW-0472">Membrane</keyword>
<reference evidence="9 10" key="1">
    <citation type="submission" date="2016-10" db="EMBL/GenBank/DDBJ databases">
        <authorList>
            <person name="de Groot N.N."/>
        </authorList>
    </citation>
    <scope>NUCLEOTIDE SEQUENCE [LARGE SCALE GENOMIC DNA]</scope>
    <source>
        <strain evidence="9 10">DSM 21633</strain>
    </source>
</reference>
<evidence type="ECO:0000313" key="10">
    <source>
        <dbReference type="Proteomes" id="UP000199427"/>
    </source>
</evidence>
<keyword evidence="4" id="KW-0309">Germination</keyword>
<evidence type="ECO:0000313" key="9">
    <source>
        <dbReference type="EMBL" id="SER19261.1"/>
    </source>
</evidence>
<gene>
    <name evidence="9" type="ORF">SAMN05216362_1579</name>
</gene>
<dbReference type="PANTHER" id="PTHR34975:SF2">
    <property type="entry name" value="SPORE GERMINATION PROTEIN A2"/>
    <property type="match status" value="1"/>
</dbReference>
<comment type="similarity">
    <text evidence="2">Belongs to the amino acid-polyamine-organocation (APC) superfamily. Spore germination protein (SGP) (TC 2.A.3.9) family.</text>
</comment>
<evidence type="ECO:0000256" key="3">
    <source>
        <dbReference type="ARBA" id="ARBA00022448"/>
    </source>
</evidence>
<dbReference type="GO" id="GO:0009847">
    <property type="term" value="P:spore germination"/>
    <property type="evidence" value="ECO:0007669"/>
    <property type="project" value="InterPro"/>
</dbReference>
<dbReference type="PANTHER" id="PTHR34975">
    <property type="entry name" value="SPORE GERMINATION PROTEIN A2"/>
    <property type="match status" value="1"/>
</dbReference>
<feature type="transmembrane region" description="Helical" evidence="8">
    <location>
        <begin position="60"/>
        <end position="82"/>
    </location>
</feature>
<keyword evidence="6 8" id="KW-1133">Transmembrane helix</keyword>